<protein>
    <submittedName>
        <fullName evidence="1">Uncharacterized protein</fullName>
    </submittedName>
</protein>
<gene>
    <name evidence="1" type="ORF">UR21_C0001G0034</name>
</gene>
<proteinExistence type="predicted"/>
<accession>A0A0F9YLU4</accession>
<comment type="caution">
    <text evidence="1">The sequence shown here is derived from an EMBL/GenBank/DDBJ whole genome shotgun (WGS) entry which is preliminary data.</text>
</comment>
<evidence type="ECO:0000313" key="1">
    <source>
        <dbReference type="EMBL" id="KKP32238.1"/>
    </source>
</evidence>
<organism evidence="1 2">
    <name type="scientific">Candidatus Woesebacteria bacterium GW2011_GWC2_31_9</name>
    <dbReference type="NCBI Taxonomy" id="1618586"/>
    <lineage>
        <taxon>Bacteria</taxon>
        <taxon>Candidatus Woeseibacteriota</taxon>
    </lineage>
</organism>
<evidence type="ECO:0000313" key="2">
    <source>
        <dbReference type="Proteomes" id="UP000034803"/>
    </source>
</evidence>
<dbReference type="EMBL" id="LBOI01000001">
    <property type="protein sequence ID" value="KKP32238.1"/>
    <property type="molecule type" value="Genomic_DNA"/>
</dbReference>
<name>A0A0F9YLU4_9BACT</name>
<reference evidence="1 2" key="1">
    <citation type="journal article" date="2015" name="Nature">
        <title>rRNA introns, odd ribosomes, and small enigmatic genomes across a large radiation of phyla.</title>
        <authorList>
            <person name="Brown C.T."/>
            <person name="Hug L.A."/>
            <person name="Thomas B.C."/>
            <person name="Sharon I."/>
            <person name="Castelle C.J."/>
            <person name="Singh A."/>
            <person name="Wilkins M.J."/>
            <person name="Williams K.H."/>
            <person name="Banfield J.F."/>
        </authorList>
    </citation>
    <scope>NUCLEOTIDE SEQUENCE [LARGE SCALE GENOMIC DNA]</scope>
</reference>
<dbReference type="AlphaFoldDB" id="A0A0F9YLU4"/>
<dbReference type="Proteomes" id="UP000034803">
    <property type="component" value="Unassembled WGS sequence"/>
</dbReference>
<sequence>MTEEPLKTEPTIPDEIKEKLIREAKNINSLDTTLSDGVMAATIHGTKSGISASNLGIEIKDNK</sequence>